<keyword evidence="1" id="KW-0472">Membrane</keyword>
<gene>
    <name evidence="2" type="ORF">RF11_15494</name>
</gene>
<proteinExistence type="predicted"/>
<dbReference type="AlphaFoldDB" id="A0A0C2MLX3"/>
<evidence type="ECO:0000256" key="1">
    <source>
        <dbReference type="SAM" id="Phobius"/>
    </source>
</evidence>
<feature type="transmembrane region" description="Helical" evidence="1">
    <location>
        <begin position="12"/>
        <end position="34"/>
    </location>
</feature>
<comment type="caution">
    <text evidence="2">The sequence shown here is derived from an EMBL/GenBank/DDBJ whole genome shotgun (WGS) entry which is preliminary data.</text>
</comment>
<reference evidence="2 3" key="1">
    <citation type="journal article" date="2014" name="Genome Biol. Evol.">
        <title>The genome of the myxosporean Thelohanellus kitauei shows adaptations to nutrient acquisition within its fish host.</title>
        <authorList>
            <person name="Yang Y."/>
            <person name="Xiong J."/>
            <person name="Zhou Z."/>
            <person name="Huo F."/>
            <person name="Miao W."/>
            <person name="Ran C."/>
            <person name="Liu Y."/>
            <person name="Zhang J."/>
            <person name="Feng J."/>
            <person name="Wang M."/>
            <person name="Wang M."/>
            <person name="Wang L."/>
            <person name="Yao B."/>
        </authorList>
    </citation>
    <scope>NUCLEOTIDE SEQUENCE [LARGE SCALE GENOMIC DNA]</scope>
    <source>
        <strain evidence="2">Wuqing</strain>
    </source>
</reference>
<sequence>MILDGSPQILFIAQYTFVLLLFAHIFFATTPIMSKLNSRENTIKNDLNVRRRDEIDSVAHSELFRLAKTPHDQKYTYYKSFKRTRKNQTYAQNKQRCHKLNPDCDIVYLATKTVIRIGISN</sequence>
<organism evidence="2 3">
    <name type="scientific">Thelohanellus kitauei</name>
    <name type="common">Myxosporean</name>
    <dbReference type="NCBI Taxonomy" id="669202"/>
    <lineage>
        <taxon>Eukaryota</taxon>
        <taxon>Metazoa</taxon>
        <taxon>Cnidaria</taxon>
        <taxon>Myxozoa</taxon>
        <taxon>Myxosporea</taxon>
        <taxon>Bivalvulida</taxon>
        <taxon>Platysporina</taxon>
        <taxon>Myxobolidae</taxon>
        <taxon>Thelohanellus</taxon>
    </lineage>
</organism>
<dbReference type="EMBL" id="JWZT01003899">
    <property type="protein sequence ID" value="KII65365.1"/>
    <property type="molecule type" value="Genomic_DNA"/>
</dbReference>
<protein>
    <submittedName>
        <fullName evidence="2">Uncharacterized protein</fullName>
    </submittedName>
</protein>
<evidence type="ECO:0000313" key="3">
    <source>
        <dbReference type="Proteomes" id="UP000031668"/>
    </source>
</evidence>
<keyword evidence="3" id="KW-1185">Reference proteome</keyword>
<keyword evidence="1" id="KW-1133">Transmembrane helix</keyword>
<keyword evidence="1" id="KW-0812">Transmembrane</keyword>
<accession>A0A0C2MLX3</accession>
<evidence type="ECO:0000313" key="2">
    <source>
        <dbReference type="EMBL" id="KII65365.1"/>
    </source>
</evidence>
<dbReference type="Proteomes" id="UP000031668">
    <property type="component" value="Unassembled WGS sequence"/>
</dbReference>
<name>A0A0C2MLX3_THEKT</name>